<keyword evidence="4 7" id="KW-0812">Transmembrane</keyword>
<dbReference type="PANTHER" id="PTHR40074">
    <property type="entry name" value="O-ACETYLTRANSFERASE WECH"/>
    <property type="match status" value="1"/>
</dbReference>
<evidence type="ECO:0000313" key="9">
    <source>
        <dbReference type="EMBL" id="NDL69929.1"/>
    </source>
</evidence>
<evidence type="ECO:0000259" key="8">
    <source>
        <dbReference type="Pfam" id="PF01757"/>
    </source>
</evidence>
<evidence type="ECO:0000256" key="1">
    <source>
        <dbReference type="ARBA" id="ARBA00004651"/>
    </source>
</evidence>
<organism evidence="9 10">
    <name type="scientific">Vreelandella alkaliphila</name>
    <dbReference type="NCBI Taxonomy" id="272774"/>
    <lineage>
        <taxon>Bacteria</taxon>
        <taxon>Pseudomonadati</taxon>
        <taxon>Pseudomonadota</taxon>
        <taxon>Gammaproteobacteria</taxon>
        <taxon>Oceanospirillales</taxon>
        <taxon>Halomonadaceae</taxon>
        <taxon>Vreelandella</taxon>
    </lineage>
</organism>
<evidence type="ECO:0000256" key="3">
    <source>
        <dbReference type="ARBA" id="ARBA00022475"/>
    </source>
</evidence>
<accession>A0A7C9NMB3</accession>
<evidence type="ECO:0000256" key="7">
    <source>
        <dbReference type="SAM" id="Phobius"/>
    </source>
</evidence>
<feature type="transmembrane region" description="Helical" evidence="7">
    <location>
        <begin position="149"/>
        <end position="168"/>
    </location>
</feature>
<dbReference type="AlphaFoldDB" id="A0A7C9NMB3"/>
<feature type="transmembrane region" description="Helical" evidence="7">
    <location>
        <begin position="220"/>
        <end position="240"/>
    </location>
</feature>
<evidence type="ECO:0000256" key="5">
    <source>
        <dbReference type="ARBA" id="ARBA00022989"/>
    </source>
</evidence>
<feature type="transmembrane region" description="Helical" evidence="7">
    <location>
        <begin position="303"/>
        <end position="325"/>
    </location>
</feature>
<keyword evidence="9" id="KW-0012">Acyltransferase</keyword>
<dbReference type="GO" id="GO:0005886">
    <property type="term" value="C:plasma membrane"/>
    <property type="evidence" value="ECO:0007669"/>
    <property type="project" value="UniProtKB-SubCell"/>
</dbReference>
<dbReference type="Pfam" id="PF01757">
    <property type="entry name" value="Acyl_transf_3"/>
    <property type="match status" value="1"/>
</dbReference>
<dbReference type="GO" id="GO:0009246">
    <property type="term" value="P:enterobacterial common antigen biosynthetic process"/>
    <property type="evidence" value="ECO:0007669"/>
    <property type="project" value="TreeGrafter"/>
</dbReference>
<keyword evidence="3" id="KW-1003">Cell membrane</keyword>
<reference evidence="9 10" key="1">
    <citation type="submission" date="2020-01" db="EMBL/GenBank/DDBJ databases">
        <title>Whole genome sequencing of Halomonas alkaliphila strain LS44.</title>
        <authorList>
            <person name="Kumar S."/>
            <person name="Paul D."/>
            <person name="Shouche Y."/>
            <person name="Suryavanshi M.V."/>
        </authorList>
    </citation>
    <scope>NUCLEOTIDE SEQUENCE [LARGE SCALE GENOMIC DNA]</scope>
    <source>
        <strain evidence="9 10">LS44</strain>
    </source>
</reference>
<comment type="subcellular location">
    <subcellularLocation>
        <location evidence="1">Cell membrane</location>
        <topology evidence="1">Multi-pass membrane protein</topology>
    </subcellularLocation>
</comment>
<feature type="transmembrane region" description="Helical" evidence="7">
    <location>
        <begin position="246"/>
        <end position="262"/>
    </location>
</feature>
<evidence type="ECO:0000313" key="10">
    <source>
        <dbReference type="Proteomes" id="UP000480312"/>
    </source>
</evidence>
<feature type="transmembrane region" description="Helical" evidence="7">
    <location>
        <begin position="82"/>
        <end position="99"/>
    </location>
</feature>
<keyword evidence="9" id="KW-0808">Transferase</keyword>
<name>A0A7C9NMB3_9GAMM</name>
<feature type="transmembrane region" description="Helical" evidence="7">
    <location>
        <begin position="7"/>
        <end position="24"/>
    </location>
</feature>
<dbReference type="RefSeq" id="WP_162217860.1">
    <property type="nucleotide sequence ID" value="NZ_JAAEHK010000005.1"/>
</dbReference>
<evidence type="ECO:0000256" key="4">
    <source>
        <dbReference type="ARBA" id="ARBA00022692"/>
    </source>
</evidence>
<feature type="transmembrane region" description="Helical" evidence="7">
    <location>
        <begin position="274"/>
        <end position="291"/>
    </location>
</feature>
<dbReference type="Proteomes" id="UP000480312">
    <property type="component" value="Unassembled WGS sequence"/>
</dbReference>
<dbReference type="PANTHER" id="PTHR40074:SF2">
    <property type="entry name" value="O-ACETYLTRANSFERASE WECH"/>
    <property type="match status" value="1"/>
</dbReference>
<feature type="transmembrane region" description="Helical" evidence="7">
    <location>
        <begin position="174"/>
        <end position="199"/>
    </location>
</feature>
<dbReference type="InterPro" id="IPR002656">
    <property type="entry name" value="Acyl_transf_3_dom"/>
</dbReference>
<evidence type="ECO:0000256" key="2">
    <source>
        <dbReference type="ARBA" id="ARBA00007400"/>
    </source>
</evidence>
<comment type="caution">
    <text evidence="9">The sequence shown here is derived from an EMBL/GenBank/DDBJ whole genome shotgun (WGS) entry which is preliminary data.</text>
</comment>
<gene>
    <name evidence="9" type="ORF">GPL32_05320</name>
</gene>
<feature type="domain" description="Acyltransferase 3" evidence="8">
    <location>
        <begin position="6"/>
        <end position="319"/>
    </location>
</feature>
<sequence>MQKIEEIYWLRAYGCVAVFLFHWLDHLNQRVDNVITDLMRLPLVLGTPTFLFISVFVFAVRYEKQVPPGFLLQRVKYVMLPYFVYGFIYSTAEWLRLAYTDEPVGFFSNATGYFIYAGWHGYFLIIAMQFYAAYWCYTRWQLWRFNPVPWLWVGCLVSMAYWGLAYWFEVEPPGYLLWIAPLGWIYLFFLALVLVRYYSLIPQVNQVDQPRWMQRLSKPYGLIGFVGLIVAATFAGWLAFSSKEVWVIPFFVLFTLWLMRYLNGRKAPRWVRYINAYSFGIYLAHPMFFAITDAVVGPDTLPLVVYATLLIAVGGIGSVVLNNVVNTTTTGAMLFGKRLNV</sequence>
<evidence type="ECO:0000256" key="6">
    <source>
        <dbReference type="ARBA" id="ARBA00023136"/>
    </source>
</evidence>
<keyword evidence="5 7" id="KW-1133">Transmembrane helix</keyword>
<dbReference type="EMBL" id="JAAEHK010000005">
    <property type="protein sequence ID" value="NDL69929.1"/>
    <property type="molecule type" value="Genomic_DNA"/>
</dbReference>
<keyword evidence="6 7" id="KW-0472">Membrane</keyword>
<proteinExistence type="inferred from homology"/>
<feature type="transmembrane region" description="Helical" evidence="7">
    <location>
        <begin position="44"/>
        <end position="62"/>
    </location>
</feature>
<feature type="transmembrane region" description="Helical" evidence="7">
    <location>
        <begin position="119"/>
        <end position="137"/>
    </location>
</feature>
<dbReference type="GO" id="GO:0016413">
    <property type="term" value="F:O-acetyltransferase activity"/>
    <property type="evidence" value="ECO:0007669"/>
    <property type="project" value="TreeGrafter"/>
</dbReference>
<dbReference type="OrthoDB" id="1072135at2"/>
<comment type="similarity">
    <text evidence="2">Belongs to the acyltransferase 3 family.</text>
</comment>
<protein>
    <submittedName>
        <fullName evidence="9">Acyltransferase</fullName>
    </submittedName>
</protein>